<name>A0A075G034_9EURY</name>
<gene>
    <name evidence="5" type="primary">DPO3E</name>
    <name evidence="5" type="synonym">dnaQ</name>
</gene>
<dbReference type="SUPFAM" id="SSF53098">
    <property type="entry name" value="Ribonuclease H-like"/>
    <property type="match status" value="1"/>
</dbReference>
<dbReference type="EC" id="2.7.7.7" evidence="5"/>
<keyword evidence="5" id="KW-0808">Transferase</keyword>
<dbReference type="GO" id="GO:0008408">
    <property type="term" value="F:3'-5' exonuclease activity"/>
    <property type="evidence" value="ECO:0007669"/>
    <property type="project" value="TreeGrafter"/>
</dbReference>
<dbReference type="Gene3D" id="3.30.420.10">
    <property type="entry name" value="Ribonuclease H-like superfamily/Ribonuclease H"/>
    <property type="match status" value="1"/>
</dbReference>
<dbReference type="GO" id="GO:0003676">
    <property type="term" value="F:nucleic acid binding"/>
    <property type="evidence" value="ECO:0007669"/>
    <property type="project" value="InterPro"/>
</dbReference>
<proteinExistence type="predicted"/>
<dbReference type="PANTHER" id="PTHR30231:SF4">
    <property type="entry name" value="PROTEIN NEN2"/>
    <property type="match status" value="1"/>
</dbReference>
<keyword evidence="2" id="KW-0378">Hydrolase</keyword>
<keyword evidence="1" id="KW-0540">Nuclease</keyword>
<dbReference type="SMART" id="SM00479">
    <property type="entry name" value="EXOIII"/>
    <property type="match status" value="1"/>
</dbReference>
<evidence type="ECO:0000256" key="2">
    <source>
        <dbReference type="ARBA" id="ARBA00022801"/>
    </source>
</evidence>
<keyword evidence="3 5" id="KW-0269">Exonuclease</keyword>
<dbReference type="InterPro" id="IPR036397">
    <property type="entry name" value="RNaseH_sf"/>
</dbReference>
<dbReference type="EMBL" id="KF900489">
    <property type="protein sequence ID" value="AIE96784.1"/>
    <property type="molecule type" value="Genomic_DNA"/>
</dbReference>
<evidence type="ECO:0000256" key="1">
    <source>
        <dbReference type="ARBA" id="ARBA00022722"/>
    </source>
</evidence>
<protein>
    <submittedName>
        <fullName evidence="5">Exonuclease RNase T and DNA polymerase III (DPO3E, dnaQ)</fullName>
        <ecNumber evidence="5">2.7.7.7</ecNumber>
    </submittedName>
</protein>
<dbReference type="AlphaFoldDB" id="A0A075G034"/>
<dbReference type="FunFam" id="3.30.420.10:FF:000045">
    <property type="entry name" value="3'-5' exonuclease DinG"/>
    <property type="match status" value="1"/>
</dbReference>
<dbReference type="InterPro" id="IPR012337">
    <property type="entry name" value="RNaseH-like_sf"/>
</dbReference>
<dbReference type="GO" id="GO:0003887">
    <property type="term" value="F:DNA-directed DNA polymerase activity"/>
    <property type="evidence" value="ECO:0007669"/>
    <property type="project" value="UniProtKB-EC"/>
</dbReference>
<organism evidence="5">
    <name type="scientific">uncultured marine group II/III euryarchaeote AD1000_87_H07</name>
    <dbReference type="NCBI Taxonomy" id="1457819"/>
    <lineage>
        <taxon>Archaea</taxon>
        <taxon>Methanobacteriati</taxon>
        <taxon>Methanobacteriota</taxon>
        <taxon>environmental samples</taxon>
    </lineage>
</organism>
<evidence type="ECO:0000259" key="4">
    <source>
        <dbReference type="SMART" id="SM00479"/>
    </source>
</evidence>
<sequence>MTVGMLSGYRVLGFDLETTGFNPRSDRVVQYALVGSDADGSHINLQSLVNPGVHIPEEAIRVHGITNDDVRGSGEFGDHIADMASLMEGSIVVGHNIIDFDWRFVEMECMRKGVEVPRPHAIIDTLVIARRFVIPGSHKLGRLCDRFDIRLERAHRADVDAGATLLLLWKMMQAYPLKFRGTVDEFIGSLAR</sequence>
<dbReference type="CDD" id="cd06127">
    <property type="entry name" value="DEDDh"/>
    <property type="match status" value="1"/>
</dbReference>
<dbReference type="Pfam" id="PF00929">
    <property type="entry name" value="RNase_T"/>
    <property type="match status" value="1"/>
</dbReference>
<reference evidence="5" key="1">
    <citation type="journal article" date="2014" name="Genome Biol. Evol.">
        <title>Pangenome evidence for extensive interdomain horizontal transfer affecting lineage core and shell genes in uncultured planktonic thaumarchaeota and euryarchaeota.</title>
        <authorList>
            <person name="Deschamps P."/>
            <person name="Zivanovic Y."/>
            <person name="Moreira D."/>
            <person name="Rodriguez-Valera F."/>
            <person name="Lopez-Garcia P."/>
        </authorList>
    </citation>
    <scope>NUCLEOTIDE SEQUENCE</scope>
</reference>
<accession>A0A075G034</accession>
<dbReference type="InterPro" id="IPR013520">
    <property type="entry name" value="Ribonucl_H"/>
</dbReference>
<dbReference type="PANTHER" id="PTHR30231">
    <property type="entry name" value="DNA POLYMERASE III SUBUNIT EPSILON"/>
    <property type="match status" value="1"/>
</dbReference>
<evidence type="ECO:0000313" key="5">
    <source>
        <dbReference type="EMBL" id="AIE96784.1"/>
    </source>
</evidence>
<feature type="domain" description="Exonuclease" evidence="4">
    <location>
        <begin position="10"/>
        <end position="177"/>
    </location>
</feature>
<evidence type="ECO:0000256" key="3">
    <source>
        <dbReference type="ARBA" id="ARBA00022839"/>
    </source>
</evidence>
<keyword evidence="5" id="KW-0548">Nucleotidyltransferase</keyword>
<dbReference type="GO" id="GO:0005829">
    <property type="term" value="C:cytosol"/>
    <property type="evidence" value="ECO:0007669"/>
    <property type="project" value="TreeGrafter"/>
</dbReference>